<organism evidence="1 2">
    <name type="scientific">Candidatus Scatousia excrementigallinarum</name>
    <dbReference type="NCBI Taxonomy" id="2840935"/>
    <lineage>
        <taxon>Bacteria</taxon>
        <taxon>Candidatus Scatousia</taxon>
    </lineage>
</organism>
<comment type="caution">
    <text evidence="1">The sequence shown here is derived from an EMBL/GenBank/DDBJ whole genome shotgun (WGS) entry which is preliminary data.</text>
</comment>
<evidence type="ECO:0000313" key="2">
    <source>
        <dbReference type="Proteomes" id="UP000823928"/>
    </source>
</evidence>
<gene>
    <name evidence="1" type="ORF">IAC10_12820</name>
</gene>
<name>A0A9D1F0T8_9BACT</name>
<dbReference type="AlphaFoldDB" id="A0A9D1F0T8"/>
<dbReference type="EMBL" id="DVIU01000262">
    <property type="protein sequence ID" value="HIS37480.1"/>
    <property type="molecule type" value="Genomic_DNA"/>
</dbReference>
<sequence>MFLIVNDKSINFKGNNEDSRIIIERFIKIFAHLTSEYKGKISSSLISTISLNDIMLNENYGFKVWRNQQVDRDLKSKFLSMCDRENIISVASRDDLEIRIDNYRDGALLIAYQNDYALLSFDSSDTWRKSFLEITVDFIDDRPSQNDALKNFYGPLKPEDSDWIDSLPSDDFIKNYPTPAILLKNLQLAFPNLLFHTKAQKQLAEEVQQSWYSALLSRLLQLNEVCEKMSDGHFDKSYFAPRTISRESTETLDRYRDTHYSFIYDGKQYYIKYHLRYTGNVPGRIYFVPTDEAKCIIYSLTSKLPTVSEPKSLA</sequence>
<reference evidence="1" key="2">
    <citation type="journal article" date="2021" name="PeerJ">
        <title>Extensive microbial diversity within the chicken gut microbiome revealed by metagenomics and culture.</title>
        <authorList>
            <person name="Gilroy R."/>
            <person name="Ravi A."/>
            <person name="Getino M."/>
            <person name="Pursley I."/>
            <person name="Horton D.L."/>
            <person name="Alikhan N.F."/>
            <person name="Baker D."/>
            <person name="Gharbi K."/>
            <person name="Hall N."/>
            <person name="Watson M."/>
            <person name="Adriaenssens E.M."/>
            <person name="Foster-Nyarko E."/>
            <person name="Jarju S."/>
            <person name="Secka A."/>
            <person name="Antonio M."/>
            <person name="Oren A."/>
            <person name="Chaudhuri R.R."/>
            <person name="La Ragione R."/>
            <person name="Hildebrand F."/>
            <person name="Pallen M.J."/>
        </authorList>
    </citation>
    <scope>NUCLEOTIDE SEQUENCE</scope>
    <source>
        <strain evidence="1">6276</strain>
    </source>
</reference>
<accession>A0A9D1F0T8</accession>
<evidence type="ECO:0000313" key="1">
    <source>
        <dbReference type="EMBL" id="HIS37480.1"/>
    </source>
</evidence>
<reference evidence="1" key="1">
    <citation type="submission" date="2020-10" db="EMBL/GenBank/DDBJ databases">
        <authorList>
            <person name="Gilroy R."/>
        </authorList>
    </citation>
    <scope>NUCLEOTIDE SEQUENCE</scope>
    <source>
        <strain evidence="1">6276</strain>
    </source>
</reference>
<protein>
    <submittedName>
        <fullName evidence="1">Uncharacterized protein</fullName>
    </submittedName>
</protein>
<proteinExistence type="predicted"/>
<dbReference type="Proteomes" id="UP000823928">
    <property type="component" value="Unassembled WGS sequence"/>
</dbReference>